<evidence type="ECO:0000259" key="1">
    <source>
        <dbReference type="Pfam" id="PF07727"/>
    </source>
</evidence>
<dbReference type="Pfam" id="PF07727">
    <property type="entry name" value="RVT_2"/>
    <property type="match status" value="1"/>
</dbReference>
<protein>
    <recommendedName>
        <fullName evidence="1">Reverse transcriptase Ty1/copia-type domain-containing protein</fullName>
    </recommendedName>
</protein>
<dbReference type="Proteomes" id="UP001497516">
    <property type="component" value="Chromosome 3"/>
</dbReference>
<dbReference type="AlphaFoldDB" id="A0AAV2DWP3"/>
<evidence type="ECO:0000313" key="3">
    <source>
        <dbReference type="Proteomes" id="UP001497516"/>
    </source>
</evidence>
<accession>A0AAV2DWP3</accession>
<reference evidence="2 3" key="1">
    <citation type="submission" date="2024-04" db="EMBL/GenBank/DDBJ databases">
        <authorList>
            <person name="Fracassetti M."/>
        </authorList>
    </citation>
    <scope>NUCLEOTIDE SEQUENCE [LARGE SCALE GENOMIC DNA]</scope>
</reference>
<sequence>MHYSQAARDPQWNVVMRVEMDALQENRTWDIVPQEEGMQVIGIRWVYNIKMHPDGMIEHFKARVVAQSYKQEYGIDYDETFASAIKMQIVHFVFAMATIKGWSLIQLDVKNAFLHRDRKETIYME</sequence>
<name>A0AAV2DWP3_9ROSI</name>
<evidence type="ECO:0000313" key="2">
    <source>
        <dbReference type="EMBL" id="CAL1378063.1"/>
    </source>
</evidence>
<gene>
    <name evidence="2" type="ORF">LTRI10_LOCUS19669</name>
</gene>
<dbReference type="InterPro" id="IPR013103">
    <property type="entry name" value="RVT_2"/>
</dbReference>
<organism evidence="2 3">
    <name type="scientific">Linum trigynum</name>
    <dbReference type="NCBI Taxonomy" id="586398"/>
    <lineage>
        <taxon>Eukaryota</taxon>
        <taxon>Viridiplantae</taxon>
        <taxon>Streptophyta</taxon>
        <taxon>Embryophyta</taxon>
        <taxon>Tracheophyta</taxon>
        <taxon>Spermatophyta</taxon>
        <taxon>Magnoliopsida</taxon>
        <taxon>eudicotyledons</taxon>
        <taxon>Gunneridae</taxon>
        <taxon>Pentapetalae</taxon>
        <taxon>rosids</taxon>
        <taxon>fabids</taxon>
        <taxon>Malpighiales</taxon>
        <taxon>Linaceae</taxon>
        <taxon>Linum</taxon>
    </lineage>
</organism>
<keyword evidence="3" id="KW-1185">Reference proteome</keyword>
<feature type="domain" description="Reverse transcriptase Ty1/copia-type" evidence="1">
    <location>
        <begin position="26"/>
        <end position="124"/>
    </location>
</feature>
<proteinExistence type="predicted"/>
<dbReference type="EMBL" id="OZ034816">
    <property type="protein sequence ID" value="CAL1378063.1"/>
    <property type="molecule type" value="Genomic_DNA"/>
</dbReference>